<keyword evidence="8" id="KW-1185">Reference proteome</keyword>
<dbReference type="GO" id="GO:1904680">
    <property type="term" value="F:peptide transmembrane transporter activity"/>
    <property type="evidence" value="ECO:0007669"/>
    <property type="project" value="TreeGrafter"/>
</dbReference>
<gene>
    <name evidence="7" type="ORF">INP51_11910</name>
</gene>
<reference evidence="7 8" key="1">
    <citation type="submission" date="2020-10" db="EMBL/GenBank/DDBJ databases">
        <title>Blautia liquoris sp.nov., isolated from the mud in a fermentation cellar used for the production of Chinese strong-flavoured liquor.</title>
        <authorList>
            <person name="Lu L."/>
        </authorList>
    </citation>
    <scope>NUCLEOTIDE SEQUENCE [LARGE SCALE GENOMIC DNA]</scope>
    <source>
        <strain evidence="7 8">LZLJ-3</strain>
    </source>
</reference>
<evidence type="ECO:0000259" key="6">
    <source>
        <dbReference type="Pfam" id="PF00496"/>
    </source>
</evidence>
<evidence type="ECO:0000256" key="1">
    <source>
        <dbReference type="ARBA" id="ARBA00004193"/>
    </source>
</evidence>
<dbReference type="Gene3D" id="3.10.105.10">
    <property type="entry name" value="Dipeptide-binding Protein, Domain 3"/>
    <property type="match status" value="1"/>
</dbReference>
<evidence type="ECO:0000313" key="7">
    <source>
        <dbReference type="EMBL" id="QOV18704.1"/>
    </source>
</evidence>
<dbReference type="CDD" id="cd00995">
    <property type="entry name" value="PBP2_NikA_DppA_OppA_like"/>
    <property type="match status" value="1"/>
</dbReference>
<dbReference type="KEGG" id="bliq:INP51_11910"/>
<dbReference type="AlphaFoldDB" id="A0A7M2RFF3"/>
<evidence type="ECO:0000313" key="8">
    <source>
        <dbReference type="Proteomes" id="UP000593601"/>
    </source>
</evidence>
<keyword evidence="3" id="KW-0813">Transport</keyword>
<dbReference type="GO" id="GO:0015833">
    <property type="term" value="P:peptide transport"/>
    <property type="evidence" value="ECO:0007669"/>
    <property type="project" value="TreeGrafter"/>
</dbReference>
<dbReference type="Gene3D" id="3.40.190.10">
    <property type="entry name" value="Periplasmic binding protein-like II"/>
    <property type="match status" value="1"/>
</dbReference>
<sequence length="505" mass="56877">MKKRTIALTLCVCLLMGLFTGCGKTKDGQTSAKTRDDLVVILPNDFTTLDPQMLPASADINFCANIFDGLVEVDPDTKEIKPSLAESWDISDDGMSYTFHLKKGVKFHNGDEMKASDVVYTCKRFAEQAWMQFASFMIQDSEAVDDYTVKINLKYPYANFLGEISYMYVTSEKYMNEAGDKAAKNPIGTGAYKFVKWDVSQQIVLEANKDYFAGAPSIKKLTFKIIPDSNTAFVALEKGEADLNFNVSAVDYNQAKENPDLETDEVVGNSYYAANFNSDRVDEKVRQALAYAIDKEAVNVLVNEGQGVVTDIPLEKGQEGYADKSEYTTYAYDVEKSKKLLAEAGAKDLKLDFFYGESTANGKLAQALQSMFSEVGVTLELKPVETGTWWQMFGDGDYDMSRGGYPMEDVNTDAPYFDMYHKDGTFNVSRINDPDINNLLEQARVEMDADKRDKMYVEVQKIIMEKAYVIPLYFNLSTVVYNPALKNVKAIHNQKYIYKNMSWKE</sequence>
<dbReference type="SUPFAM" id="SSF53850">
    <property type="entry name" value="Periplasmic binding protein-like II"/>
    <property type="match status" value="1"/>
</dbReference>
<dbReference type="Proteomes" id="UP000593601">
    <property type="component" value="Chromosome"/>
</dbReference>
<accession>A0A7M2RFF3</accession>
<dbReference type="InterPro" id="IPR000914">
    <property type="entry name" value="SBP_5_dom"/>
</dbReference>
<dbReference type="GO" id="GO:0043190">
    <property type="term" value="C:ATP-binding cassette (ABC) transporter complex"/>
    <property type="evidence" value="ECO:0007669"/>
    <property type="project" value="InterPro"/>
</dbReference>
<evidence type="ECO:0000256" key="2">
    <source>
        <dbReference type="ARBA" id="ARBA00005695"/>
    </source>
</evidence>
<proteinExistence type="inferred from homology"/>
<dbReference type="RefSeq" id="WP_193735066.1">
    <property type="nucleotide sequence ID" value="NZ_CP063304.1"/>
</dbReference>
<name>A0A7M2RFF3_9FIRM</name>
<dbReference type="InterPro" id="IPR030678">
    <property type="entry name" value="Peptide/Ni-bd"/>
</dbReference>
<comment type="similarity">
    <text evidence="2">Belongs to the bacterial solute-binding protein 5 family.</text>
</comment>
<dbReference type="InterPro" id="IPR023765">
    <property type="entry name" value="SBP_5_CS"/>
</dbReference>
<dbReference type="EMBL" id="CP063304">
    <property type="protein sequence ID" value="QOV18704.1"/>
    <property type="molecule type" value="Genomic_DNA"/>
</dbReference>
<feature type="domain" description="Solute-binding protein family 5" evidence="6">
    <location>
        <begin position="79"/>
        <end position="424"/>
    </location>
</feature>
<dbReference type="PANTHER" id="PTHR30290">
    <property type="entry name" value="PERIPLASMIC BINDING COMPONENT OF ABC TRANSPORTER"/>
    <property type="match status" value="1"/>
</dbReference>
<evidence type="ECO:0000256" key="3">
    <source>
        <dbReference type="ARBA" id="ARBA00022448"/>
    </source>
</evidence>
<keyword evidence="4 5" id="KW-0732">Signal</keyword>
<dbReference type="PANTHER" id="PTHR30290:SF9">
    <property type="entry name" value="OLIGOPEPTIDE-BINDING PROTEIN APPA"/>
    <property type="match status" value="1"/>
</dbReference>
<evidence type="ECO:0000256" key="4">
    <source>
        <dbReference type="ARBA" id="ARBA00022729"/>
    </source>
</evidence>
<feature type="chain" id="PRO_5032976730" evidence="5">
    <location>
        <begin position="24"/>
        <end position="505"/>
    </location>
</feature>
<dbReference type="PIRSF" id="PIRSF002741">
    <property type="entry name" value="MppA"/>
    <property type="match status" value="1"/>
</dbReference>
<feature type="signal peptide" evidence="5">
    <location>
        <begin position="1"/>
        <end position="23"/>
    </location>
</feature>
<dbReference type="GO" id="GO:0042597">
    <property type="term" value="C:periplasmic space"/>
    <property type="evidence" value="ECO:0007669"/>
    <property type="project" value="UniProtKB-ARBA"/>
</dbReference>
<organism evidence="7 8">
    <name type="scientific">Blautia liquoris</name>
    <dbReference type="NCBI Taxonomy" id="2779518"/>
    <lineage>
        <taxon>Bacteria</taxon>
        <taxon>Bacillati</taxon>
        <taxon>Bacillota</taxon>
        <taxon>Clostridia</taxon>
        <taxon>Lachnospirales</taxon>
        <taxon>Lachnospiraceae</taxon>
        <taxon>Blautia</taxon>
    </lineage>
</organism>
<protein>
    <submittedName>
        <fullName evidence="7">ABC transporter substrate-binding protein</fullName>
    </submittedName>
</protein>
<dbReference type="PROSITE" id="PS51257">
    <property type="entry name" value="PROKAR_LIPOPROTEIN"/>
    <property type="match status" value="1"/>
</dbReference>
<dbReference type="Pfam" id="PF00496">
    <property type="entry name" value="SBP_bac_5"/>
    <property type="match status" value="1"/>
</dbReference>
<dbReference type="InterPro" id="IPR039424">
    <property type="entry name" value="SBP_5"/>
</dbReference>
<dbReference type="PROSITE" id="PS01040">
    <property type="entry name" value="SBP_BACTERIAL_5"/>
    <property type="match status" value="1"/>
</dbReference>
<dbReference type="Gene3D" id="3.90.76.10">
    <property type="entry name" value="Dipeptide-binding Protein, Domain 1"/>
    <property type="match status" value="1"/>
</dbReference>
<comment type="subcellular location">
    <subcellularLocation>
        <location evidence="1">Cell membrane</location>
        <topology evidence="1">Lipid-anchor</topology>
    </subcellularLocation>
</comment>
<evidence type="ECO:0000256" key="5">
    <source>
        <dbReference type="SAM" id="SignalP"/>
    </source>
</evidence>